<name>A0A1F7Y8V4_9BACT</name>
<sequence>MNEDIQKILKLIISKVDSTKLVWAVVGSTNLALQGVNIETHDIDILTTEKDVFKIEKILNQYITKSVRYTENGFFKSYFGKFQINGVKVEIMANLQTKQKGTNWSNKARLDKRIYIKYKNLTLPVIPLLEEYKAYVKMGRVETAEKIKIVLDDYNDQLLTERF</sequence>
<comment type="caution">
    <text evidence="1">The sequence shown here is derived from an EMBL/GenBank/DDBJ whole genome shotgun (WGS) entry which is preliminary data.</text>
</comment>
<dbReference type="Gene3D" id="3.30.460.40">
    <property type="match status" value="1"/>
</dbReference>
<dbReference type="EMBL" id="MGGI01000037">
    <property type="protein sequence ID" value="OGM23754.1"/>
    <property type="molecule type" value="Genomic_DNA"/>
</dbReference>
<proteinExistence type="predicted"/>
<dbReference type="Pfam" id="PF10706">
    <property type="entry name" value="Aminoglyc_resit"/>
    <property type="match status" value="1"/>
</dbReference>
<reference evidence="1 2" key="1">
    <citation type="journal article" date="2016" name="Nat. Commun.">
        <title>Thousands of microbial genomes shed light on interconnected biogeochemical processes in an aquifer system.</title>
        <authorList>
            <person name="Anantharaman K."/>
            <person name="Brown C.T."/>
            <person name="Hug L.A."/>
            <person name="Sharon I."/>
            <person name="Castelle C.J."/>
            <person name="Probst A.J."/>
            <person name="Thomas B.C."/>
            <person name="Singh A."/>
            <person name="Wilkins M.J."/>
            <person name="Karaoz U."/>
            <person name="Brodie E.L."/>
            <person name="Williams K.H."/>
            <person name="Hubbard S.S."/>
            <person name="Banfield J.F."/>
        </authorList>
    </citation>
    <scope>NUCLEOTIDE SEQUENCE [LARGE SCALE GENOMIC DNA]</scope>
</reference>
<evidence type="ECO:0000313" key="1">
    <source>
        <dbReference type="EMBL" id="OGM23754.1"/>
    </source>
</evidence>
<dbReference type="Proteomes" id="UP000178851">
    <property type="component" value="Unassembled WGS sequence"/>
</dbReference>
<accession>A0A1F7Y8V4</accession>
<dbReference type="SUPFAM" id="SSF81301">
    <property type="entry name" value="Nucleotidyltransferase"/>
    <property type="match status" value="1"/>
</dbReference>
<protein>
    <submittedName>
        <fullName evidence="1">Uncharacterized protein</fullName>
    </submittedName>
</protein>
<gene>
    <name evidence="1" type="ORF">A2627_05200</name>
</gene>
<dbReference type="AlphaFoldDB" id="A0A1F7Y8V4"/>
<organism evidence="1 2">
    <name type="scientific">Candidatus Woesebacteria bacterium RIFCSPHIGHO2_01_FULL_39_28</name>
    <dbReference type="NCBI Taxonomy" id="1802496"/>
    <lineage>
        <taxon>Bacteria</taxon>
        <taxon>Candidatus Woeseibacteriota</taxon>
    </lineage>
</organism>
<dbReference type="InterPro" id="IPR043519">
    <property type="entry name" value="NT_sf"/>
</dbReference>
<evidence type="ECO:0000313" key="2">
    <source>
        <dbReference type="Proteomes" id="UP000178851"/>
    </source>
</evidence>
<dbReference type="InterPro" id="IPR019646">
    <property type="entry name" value="Aminoglyc_AdlTrfase"/>
</dbReference>